<dbReference type="AlphaFoldDB" id="A0AB39A619"/>
<protein>
    <submittedName>
        <fullName evidence="2">ATP synthase F0 subunit 8</fullName>
    </submittedName>
</protein>
<geneLocation type="mitochondrion" evidence="2"/>
<keyword evidence="2" id="KW-0496">Mitochondrion</keyword>
<name>A0AB39A619_9ANNE</name>
<keyword evidence="1" id="KW-0812">Transmembrane</keyword>
<evidence type="ECO:0000313" key="2">
    <source>
        <dbReference type="EMBL" id="XDF18980.1"/>
    </source>
</evidence>
<keyword evidence="1" id="KW-1133">Transmembrane helix</keyword>
<proteinExistence type="predicted"/>
<organism evidence="2">
    <name type="scientific">Chaetopterus qiani</name>
    <dbReference type="NCBI Taxonomy" id="3230731"/>
    <lineage>
        <taxon>Eukaryota</taxon>
        <taxon>Metazoa</taxon>
        <taxon>Spiralia</taxon>
        <taxon>Lophotrochozoa</taxon>
        <taxon>Annelida</taxon>
        <taxon>Polychaeta</taxon>
        <taxon>Sedentaria</taxon>
        <taxon>Chaetopteridae</taxon>
        <taxon>Chaetopterus</taxon>
    </lineage>
</organism>
<accession>A0AB39A619</accession>
<reference evidence="2" key="1">
    <citation type="journal article" date="2024" name="Front. Mar. Sci.">
        <title>Unraveling the phylogeny of Chaetopteridae (Annelida) through mitochondrial genome analysis.</title>
        <authorList>
            <person name="Wu X."/>
            <person name="Su X."/>
            <person name="Wang Y."/>
            <person name="He C."/>
            <person name="Qiu J.-W."/>
            <person name="Zhang Y."/>
        </authorList>
    </citation>
    <scope>NUCLEOTIDE SEQUENCE</scope>
</reference>
<gene>
    <name evidence="2" type="primary">atp8</name>
</gene>
<evidence type="ECO:0000256" key="1">
    <source>
        <dbReference type="SAM" id="Phobius"/>
    </source>
</evidence>
<sequence>MPQLAPMNWIAIFSFSVFLVLFITALLWWFKIPSYDSPSPSLPSSNLKWKW</sequence>
<feature type="transmembrane region" description="Helical" evidence="1">
    <location>
        <begin position="7"/>
        <end position="30"/>
    </location>
</feature>
<keyword evidence="1" id="KW-0472">Membrane</keyword>
<dbReference type="EMBL" id="OR637230">
    <property type="protein sequence ID" value="XDF18980.1"/>
    <property type="molecule type" value="Genomic_DNA"/>
</dbReference>